<sequence>MEILFMTFIDILNSLPQRSHHIIDFLKERYDLTVLFCRYNESGVFNKKDGKTKYIGIPVKFYDLFNPMTLYNAYTEINKESYDICIAQGPWMGIVAVEFKKSGKINLLAYEDIDYFPDFFQYEEIYNSTRNMEKFCIENADVTFSVNRYLIKLREEQTGITPYYIPNGVKFNIFQKREKEHEGLCLIFSGSLEHWSGLELPIKVLPALRREFKEVYVRVLGKGHYEAALKKLVADLKIDDYIHFYGKVEYNDLPYYFSMADIGLCTLFPTELINYSFPLKAVEYMAAGLPVVATDMGELGDLIKKNKCGITITYSYTDLLEKLIMLLNNPDKLRSMGSNGLKAAEMYDWKNLFEKELNIILQKLE</sequence>
<reference evidence="4" key="1">
    <citation type="submission" date="2020-08" db="EMBL/GenBank/DDBJ databases">
        <title>Genomic insights into the carbon and energy metabolism of the first obligate autotrophic acetogenic bacterium Aceticella autotrophica gen. nov., sp. nov.</title>
        <authorList>
            <person name="Toshchakov S.V."/>
            <person name="Elcheninov A.G."/>
            <person name="Kublanov I.V."/>
            <person name="Frolov E.N."/>
            <person name="Lebedinsky A.V."/>
        </authorList>
    </citation>
    <scope>NUCLEOTIDE SEQUENCE</scope>
    <source>
        <strain evidence="4">3443-3Ac</strain>
    </source>
</reference>
<dbReference type="GO" id="GO:0016757">
    <property type="term" value="F:glycosyltransferase activity"/>
    <property type="evidence" value="ECO:0007669"/>
    <property type="project" value="UniProtKB-KW"/>
</dbReference>
<keyword evidence="5" id="KW-1185">Reference proteome</keyword>
<feature type="domain" description="Glycosyl transferase family 1" evidence="3">
    <location>
        <begin position="171"/>
        <end position="341"/>
    </location>
</feature>
<dbReference type="PANTHER" id="PTHR12526:SF629">
    <property type="entry name" value="TEICHURONIC ACID BIOSYNTHESIS GLYCOSYLTRANSFERASE TUAH-RELATED"/>
    <property type="match status" value="1"/>
</dbReference>
<name>A0A975AXL1_9THEO</name>
<evidence type="ECO:0000259" key="3">
    <source>
        <dbReference type="Pfam" id="PF00534"/>
    </source>
</evidence>
<dbReference type="AlphaFoldDB" id="A0A975AXL1"/>
<organism evidence="4 5">
    <name type="scientific">Aceticella autotrophica</name>
    <dbReference type="NCBI Taxonomy" id="2755338"/>
    <lineage>
        <taxon>Bacteria</taxon>
        <taxon>Bacillati</taxon>
        <taxon>Bacillota</taxon>
        <taxon>Clostridia</taxon>
        <taxon>Thermoanaerobacterales</taxon>
        <taxon>Thermoanaerobacteraceae</taxon>
        <taxon>Aceticella</taxon>
    </lineage>
</organism>
<keyword evidence="2" id="KW-0808">Transferase</keyword>
<evidence type="ECO:0000256" key="1">
    <source>
        <dbReference type="ARBA" id="ARBA00022676"/>
    </source>
</evidence>
<dbReference type="InterPro" id="IPR001296">
    <property type="entry name" value="Glyco_trans_1"/>
</dbReference>
<proteinExistence type="predicted"/>
<dbReference type="Proteomes" id="UP000671913">
    <property type="component" value="Chromosome"/>
</dbReference>
<dbReference type="CDD" id="cd03801">
    <property type="entry name" value="GT4_PimA-like"/>
    <property type="match status" value="1"/>
</dbReference>
<gene>
    <name evidence="4" type="ORF">ACETAC_03225</name>
</gene>
<dbReference type="Pfam" id="PF00534">
    <property type="entry name" value="Glycos_transf_1"/>
    <property type="match status" value="1"/>
</dbReference>
<evidence type="ECO:0000256" key="2">
    <source>
        <dbReference type="ARBA" id="ARBA00022679"/>
    </source>
</evidence>
<protein>
    <submittedName>
        <fullName evidence="4">Glycosyltransferase family 4 protein</fullName>
    </submittedName>
</protein>
<dbReference type="PANTHER" id="PTHR12526">
    <property type="entry name" value="GLYCOSYLTRANSFERASE"/>
    <property type="match status" value="1"/>
</dbReference>
<dbReference type="KEGG" id="aaut:ACETAC_03225"/>
<evidence type="ECO:0000313" key="4">
    <source>
        <dbReference type="EMBL" id="QSZ28320.1"/>
    </source>
</evidence>
<accession>A0A975AXL1</accession>
<evidence type="ECO:0000313" key="5">
    <source>
        <dbReference type="Proteomes" id="UP000671913"/>
    </source>
</evidence>
<dbReference type="Gene3D" id="3.40.50.2000">
    <property type="entry name" value="Glycogen Phosphorylase B"/>
    <property type="match status" value="2"/>
</dbReference>
<keyword evidence="1" id="KW-0328">Glycosyltransferase</keyword>
<dbReference type="SUPFAM" id="SSF53756">
    <property type="entry name" value="UDP-Glycosyltransferase/glycogen phosphorylase"/>
    <property type="match status" value="1"/>
</dbReference>
<dbReference type="EMBL" id="CP060096">
    <property type="protein sequence ID" value="QSZ28320.1"/>
    <property type="molecule type" value="Genomic_DNA"/>
</dbReference>